<feature type="region of interest" description="Disordered" evidence="1">
    <location>
        <begin position="186"/>
        <end position="215"/>
    </location>
</feature>
<feature type="compositionally biased region" description="Low complexity" evidence="1">
    <location>
        <begin position="186"/>
        <end position="199"/>
    </location>
</feature>
<comment type="caution">
    <text evidence="3">The sequence shown here is derived from an EMBL/GenBank/DDBJ whole genome shotgun (WGS) entry which is preliminary data.</text>
</comment>
<proteinExistence type="predicted"/>
<dbReference type="EMBL" id="JADXDR010000014">
    <property type="protein sequence ID" value="KAI7845647.1"/>
    <property type="molecule type" value="Genomic_DNA"/>
</dbReference>
<gene>
    <name evidence="3" type="ORF">COHA_000761</name>
</gene>
<feature type="compositionally biased region" description="Gly residues" evidence="1">
    <location>
        <begin position="139"/>
        <end position="152"/>
    </location>
</feature>
<sequence>MASAASQEVWLARPGELIVSRVEELATRIGGRPLYPAGCPAVAPDLTACQACGNQLALVLQAYAPLTAEQTGDAAQPRRLLYVFGCTGEGCGKQPSCWRALRLTLPSTPASSEQPPTAQQLQQQAAPPAEKPPAADDWGMGGADDWGAGGSDDWGMGADVTDSAAAPFDFGDLNAALEAVGSAAPAAKPAGKQQPQQQGELRSSEVAAAGAAPAYDPTQPSLPAFYLYAEPESQCSASSGRQQRSEQEHLQQLMARYEAEAAAAGEAGAAMATTAGTACAPSVEGGPESWSGEGYEEDAVLAPTGGTRAGVGAAFFKFAKQLGRCPDHFGGAPLWPTREQPAPAPCAACGRPRVFELQLMTPLIPALTEAAEWLAAEEGGAAAAASLQPPDSWEWLTVAVFSCGGSCGGEAALVQEEVVLVNEE</sequence>
<feature type="compositionally biased region" description="Low complexity" evidence="1">
    <location>
        <begin position="114"/>
        <end position="128"/>
    </location>
</feature>
<reference evidence="3" key="1">
    <citation type="submission" date="2020-11" db="EMBL/GenBank/DDBJ databases">
        <title>Chlorella ohadii genome sequencing and assembly.</title>
        <authorList>
            <person name="Murik O."/>
            <person name="Treves H."/>
            <person name="Kedem I."/>
            <person name="Shotland Y."/>
            <person name="Kaplan A."/>
        </authorList>
    </citation>
    <scope>NUCLEOTIDE SEQUENCE</scope>
    <source>
        <strain evidence="3">1</strain>
    </source>
</reference>
<accession>A0AAD5H9S3</accession>
<organism evidence="3 4">
    <name type="scientific">Chlorella ohadii</name>
    <dbReference type="NCBI Taxonomy" id="2649997"/>
    <lineage>
        <taxon>Eukaryota</taxon>
        <taxon>Viridiplantae</taxon>
        <taxon>Chlorophyta</taxon>
        <taxon>core chlorophytes</taxon>
        <taxon>Trebouxiophyceae</taxon>
        <taxon>Chlorellales</taxon>
        <taxon>Chlorellaceae</taxon>
        <taxon>Chlorella clade</taxon>
        <taxon>Chlorella</taxon>
    </lineage>
</organism>
<evidence type="ECO:0000259" key="2">
    <source>
        <dbReference type="Pfam" id="PF04194"/>
    </source>
</evidence>
<dbReference type="InterPro" id="IPR007320">
    <property type="entry name" value="PDCD2_C"/>
</dbReference>
<evidence type="ECO:0000313" key="3">
    <source>
        <dbReference type="EMBL" id="KAI7845647.1"/>
    </source>
</evidence>
<feature type="region of interest" description="Disordered" evidence="1">
    <location>
        <begin position="107"/>
        <end position="155"/>
    </location>
</feature>
<dbReference type="GO" id="GO:0005737">
    <property type="term" value="C:cytoplasm"/>
    <property type="evidence" value="ECO:0007669"/>
    <property type="project" value="InterPro"/>
</dbReference>
<dbReference type="PANTHER" id="PTHR47762:SF2">
    <property type="entry name" value="OS04G0640800 PROTEIN"/>
    <property type="match status" value="1"/>
</dbReference>
<protein>
    <recommendedName>
        <fullName evidence="2">Programmed cell death protein 2 C-terminal domain-containing protein</fullName>
    </recommendedName>
</protein>
<evidence type="ECO:0000313" key="4">
    <source>
        <dbReference type="Proteomes" id="UP001205105"/>
    </source>
</evidence>
<dbReference type="Pfam" id="PF04194">
    <property type="entry name" value="PDCD2_C"/>
    <property type="match status" value="1"/>
</dbReference>
<dbReference type="Proteomes" id="UP001205105">
    <property type="component" value="Unassembled WGS sequence"/>
</dbReference>
<feature type="domain" description="Programmed cell death protein 2 C-terminal" evidence="2">
    <location>
        <begin position="314"/>
        <end position="422"/>
    </location>
</feature>
<name>A0AAD5H9S3_9CHLO</name>
<evidence type="ECO:0000256" key="1">
    <source>
        <dbReference type="SAM" id="MobiDB-lite"/>
    </source>
</evidence>
<keyword evidence="4" id="KW-1185">Reference proteome</keyword>
<dbReference type="PANTHER" id="PTHR47762">
    <property type="entry name" value="OSJNBB0079B02.4 PROTEIN"/>
    <property type="match status" value="1"/>
</dbReference>
<dbReference type="AlphaFoldDB" id="A0AAD5H9S3"/>